<dbReference type="AlphaFoldDB" id="S4PFA0"/>
<protein>
    <submittedName>
        <fullName evidence="1">Uncharacterized protein</fullName>
    </submittedName>
</protein>
<organism evidence="1">
    <name type="scientific">Pararge aegeria</name>
    <name type="common">speckled wood butterfly</name>
    <dbReference type="NCBI Taxonomy" id="116150"/>
    <lineage>
        <taxon>Eukaryota</taxon>
        <taxon>Metazoa</taxon>
        <taxon>Ecdysozoa</taxon>
        <taxon>Arthropoda</taxon>
        <taxon>Hexapoda</taxon>
        <taxon>Insecta</taxon>
        <taxon>Pterygota</taxon>
        <taxon>Neoptera</taxon>
        <taxon>Endopterygota</taxon>
        <taxon>Lepidoptera</taxon>
        <taxon>Glossata</taxon>
        <taxon>Ditrysia</taxon>
        <taxon>Papilionoidea</taxon>
        <taxon>Nymphalidae</taxon>
        <taxon>Satyrinae</taxon>
        <taxon>Satyrini</taxon>
        <taxon>Parargina</taxon>
        <taxon>Pararge</taxon>
    </lineage>
</organism>
<reference evidence="1" key="2">
    <citation type="submission" date="2013-05" db="EMBL/GenBank/DDBJ databases">
        <authorList>
            <person name="Carter J.-M."/>
            <person name="Baker S.C."/>
            <person name="Pink R."/>
            <person name="Carter D.R.F."/>
            <person name="Collins A."/>
            <person name="Tomlin J."/>
            <person name="Gibbs M."/>
            <person name="Breuker C.J."/>
        </authorList>
    </citation>
    <scope>NUCLEOTIDE SEQUENCE</scope>
    <source>
        <tissue evidence="1">Ovary</tissue>
    </source>
</reference>
<evidence type="ECO:0000313" key="1">
    <source>
        <dbReference type="EMBL" id="JAA91326.1"/>
    </source>
</evidence>
<dbReference type="EMBL" id="GAIX01001234">
    <property type="protein sequence ID" value="JAA91326.1"/>
    <property type="molecule type" value="Transcribed_RNA"/>
</dbReference>
<reference evidence="1" key="1">
    <citation type="journal article" date="2013" name="BMC Genomics">
        <title>Unscrambling butterfly oogenesis.</title>
        <authorList>
            <person name="Carter J.M."/>
            <person name="Baker S.C."/>
            <person name="Pink R."/>
            <person name="Carter D.R."/>
            <person name="Collins A."/>
            <person name="Tomlin J."/>
            <person name="Gibbs M."/>
            <person name="Breuker C.J."/>
        </authorList>
    </citation>
    <scope>NUCLEOTIDE SEQUENCE</scope>
    <source>
        <tissue evidence="1">Ovary</tissue>
    </source>
</reference>
<accession>S4PFA0</accession>
<proteinExistence type="predicted"/>
<sequence>MRYSRAGRSLRSHINVSFLTFRFFIPSYYFQTNKILTYLTNSSGKFTFRTLDAVMLNIQTPTAKHIINDYKNK</sequence>
<name>S4PFA0_9NEOP</name>